<evidence type="ECO:0000313" key="1">
    <source>
        <dbReference type="EMBL" id="ORE05263.1"/>
    </source>
</evidence>
<organism evidence="1">
    <name type="scientific">Rhizopus microsporus var. microsporus</name>
    <dbReference type="NCBI Taxonomy" id="86635"/>
    <lineage>
        <taxon>Eukaryota</taxon>
        <taxon>Fungi</taxon>
        <taxon>Fungi incertae sedis</taxon>
        <taxon>Mucoromycota</taxon>
        <taxon>Mucoromycotina</taxon>
        <taxon>Mucoromycetes</taxon>
        <taxon>Mucorales</taxon>
        <taxon>Mucorineae</taxon>
        <taxon>Rhizopodaceae</taxon>
        <taxon>Rhizopus</taxon>
    </lineage>
</organism>
<protein>
    <submittedName>
        <fullName evidence="1">Uncharacterized protein</fullName>
    </submittedName>
</protein>
<dbReference type="AlphaFoldDB" id="A0A1X0QZN7"/>
<dbReference type="OrthoDB" id="10587110at2759"/>
<gene>
    <name evidence="1" type="ORF">BCV72DRAFT_142284</name>
</gene>
<dbReference type="VEuPathDB" id="FungiDB:BCV72DRAFT_142284"/>
<dbReference type="Proteomes" id="UP000242414">
    <property type="component" value="Unassembled WGS sequence"/>
</dbReference>
<accession>A0A1X0QZN7</accession>
<proteinExistence type="predicted"/>
<feature type="non-terminal residue" evidence="1">
    <location>
        <position position="1"/>
    </location>
</feature>
<reference evidence="1" key="1">
    <citation type="journal article" date="2016" name="Proc. Natl. Acad. Sci. U.S.A.">
        <title>Lipid metabolic changes in an early divergent fungus govern the establishment of a mutualistic symbiosis with endobacteria.</title>
        <authorList>
            <person name="Lastovetsky O.A."/>
            <person name="Gaspar M.L."/>
            <person name="Mondo S.J."/>
            <person name="LaButti K.M."/>
            <person name="Sandor L."/>
            <person name="Grigoriev I.V."/>
            <person name="Henry S.A."/>
            <person name="Pawlowska T.E."/>
        </authorList>
    </citation>
    <scope>NUCLEOTIDE SEQUENCE [LARGE SCALE GENOMIC DNA]</scope>
    <source>
        <strain evidence="1">ATCC 52814</strain>
    </source>
</reference>
<dbReference type="EMBL" id="KV921949">
    <property type="protein sequence ID" value="ORE05263.1"/>
    <property type="molecule type" value="Genomic_DNA"/>
</dbReference>
<sequence>VEKTSAIKTSLANICRYLKFVTLVQEIVDHITQLIYTRSIFAKYYFLVTQNFFYNIFSIFAGQGKHTPDSIKRSFKAFCESTSLTQSGSKRREHSVLKCESCGTVWNRDMNNTLNIYGIFVYKSNHDSESPPSFKRLTVLLDLMRCP</sequence>
<name>A0A1X0QZN7_RHIZD</name>